<comment type="subcellular location">
    <subcellularLocation>
        <location evidence="1">Golgi apparatus membrane</location>
        <topology evidence="1">Peripheral membrane protein</topology>
    </subcellularLocation>
</comment>
<sequence>MTDVPENDPADDLFVNHSIPDLRGLEKKTSERYRDLISAADAIVSMRENALSVQAMLDKMQDLCNVNSIKRKAAVRLPGRNKDPTAEQKKRYLYTAAAQIKLLVDVPEQVWHALEQDHYLTAARLYLIAKVVYKNLQAEQEDVPFTVGTTFPVVQRQWDAVSHFKTQIVQKGVQYLKVVDQSEQNVAETLCTLMLLDDATIKDTFRRLLDMRIIALTELFTAPLVSGGDQQVMTHKLAERLREIVEVIRRTLHHVHAVYIRPAEPSRSSEDPSENGEATTSKSLLEVYLDRLQRGFTIADDNVDPASAPPTPVATSASNSFLLGAIVPPTPTTATRHSSISRLYAPTTNIHLLVRYLPESVQTFTPFLQLHGPRAVFTRDDVRKGARNWVEQAAEVVSERLDALLGNVLSAAQLVQVRAAVWEAVILDETDGRVAPHDRAKVGAARERRASIHPATLKLLSAEQGNEETWAQVCSSLLGQSLSIWTTYLRAGFTHRFQCVMREHLDHVVRQPQELLRRKVDSLGSQPTSSTVEEDCHLGDFVWSPVQTAAASAAGTTPALFDTREFKERVRRSVAVETGPVHQALTGFDEVMRRVRDDQWAVLGKGSGWWGGREDWDEGRGEAEEDLFGVQSDTQQLRATFKDECSRAVTRYCEELAALLQSPTVSEVDSSGYFDGTDEGLLSDPCVLAIDSICPDIILFAAILLDRFLLVGRIARAIANDSAELPRLFENFTAANNNMKDATSTLASSRPQGYTYSSLAYKQELDPRLIQARHTLLDLYTNFHTAWIDALAMRTNSSIREMLYGSRWDDAAAQLLVWEAVTAFDASGKTEDSAADRIRLPAHVSTVIITVLFGVCEELHRVGCATLDHVILRRLLRSLSASILAIYRDFLAETANTESDNHDVRLISEKGALQLLFDVRFLRRVFEGAWKEPSKEIGVEERTRESKDVGGDLKKLADELIGVIKAKIDPIDLAVFEPHLEVNVERHYVRNSILLGLLLQLNPRPAETRRKALAIQEFFNTLPMAPQAPRFTLLPIGHKSGGRLIS</sequence>
<name>A0A433QUM1_9FUNG</name>
<keyword evidence="6" id="KW-0333">Golgi apparatus</keyword>
<evidence type="ECO:0000256" key="5">
    <source>
        <dbReference type="ARBA" id="ARBA00022927"/>
    </source>
</evidence>
<dbReference type="InterPro" id="IPR033370">
    <property type="entry name" value="COG1"/>
</dbReference>
<dbReference type="GO" id="GO:0006891">
    <property type="term" value="P:intra-Golgi vesicle-mediated transport"/>
    <property type="evidence" value="ECO:0007669"/>
    <property type="project" value="InterPro"/>
</dbReference>
<dbReference type="PANTHER" id="PTHR31658">
    <property type="entry name" value="CONSERVED OLIGOMERIC GOLGI COMPLEX SUBUNIT 1"/>
    <property type="match status" value="1"/>
</dbReference>
<protein>
    <recommendedName>
        <fullName evidence="3">Conserved oligomeric Golgi complex subunit 1</fullName>
    </recommendedName>
</protein>
<keyword evidence="7" id="KW-0472">Membrane</keyword>
<dbReference type="AlphaFoldDB" id="A0A433QUM1"/>
<dbReference type="GO" id="GO:0000139">
    <property type="term" value="C:Golgi membrane"/>
    <property type="evidence" value="ECO:0007669"/>
    <property type="project" value="UniProtKB-SubCell"/>
</dbReference>
<dbReference type="EMBL" id="RBNJ01001199">
    <property type="protein sequence ID" value="RUS33446.1"/>
    <property type="molecule type" value="Genomic_DNA"/>
</dbReference>
<evidence type="ECO:0000256" key="6">
    <source>
        <dbReference type="ARBA" id="ARBA00023034"/>
    </source>
</evidence>
<evidence type="ECO:0000256" key="2">
    <source>
        <dbReference type="ARBA" id="ARBA00006653"/>
    </source>
</evidence>
<evidence type="ECO:0000256" key="3">
    <source>
        <dbReference type="ARBA" id="ARBA00020978"/>
    </source>
</evidence>
<dbReference type="PANTHER" id="PTHR31658:SF0">
    <property type="entry name" value="CONSERVED OLIGOMERIC GOLGI COMPLEX SUBUNIT 1"/>
    <property type="match status" value="1"/>
</dbReference>
<comment type="caution">
    <text evidence="8">The sequence shown here is derived from an EMBL/GenBank/DDBJ whole genome shotgun (WGS) entry which is preliminary data.</text>
</comment>
<evidence type="ECO:0000313" key="8">
    <source>
        <dbReference type="EMBL" id="RUS33446.1"/>
    </source>
</evidence>
<evidence type="ECO:0000256" key="4">
    <source>
        <dbReference type="ARBA" id="ARBA00022448"/>
    </source>
</evidence>
<comment type="similarity">
    <text evidence="2">Belongs to the COG1 family.</text>
</comment>
<dbReference type="Proteomes" id="UP000274822">
    <property type="component" value="Unassembled WGS sequence"/>
</dbReference>
<proteinExistence type="inferred from homology"/>
<organism evidence="8 9">
    <name type="scientific">Jimgerdemannia flammicorona</name>
    <dbReference type="NCBI Taxonomy" id="994334"/>
    <lineage>
        <taxon>Eukaryota</taxon>
        <taxon>Fungi</taxon>
        <taxon>Fungi incertae sedis</taxon>
        <taxon>Mucoromycota</taxon>
        <taxon>Mucoromycotina</taxon>
        <taxon>Endogonomycetes</taxon>
        <taxon>Endogonales</taxon>
        <taxon>Endogonaceae</taxon>
        <taxon>Jimgerdemannia</taxon>
    </lineage>
</organism>
<evidence type="ECO:0000256" key="1">
    <source>
        <dbReference type="ARBA" id="ARBA00004395"/>
    </source>
</evidence>
<keyword evidence="4" id="KW-0813">Transport</keyword>
<keyword evidence="5" id="KW-0653">Protein transport</keyword>
<dbReference type="GO" id="GO:0017119">
    <property type="term" value="C:Golgi transport complex"/>
    <property type="evidence" value="ECO:0007669"/>
    <property type="project" value="InterPro"/>
</dbReference>
<keyword evidence="9" id="KW-1185">Reference proteome</keyword>
<reference evidence="8 9" key="1">
    <citation type="journal article" date="2018" name="New Phytol.">
        <title>Phylogenomics of Endogonaceae and evolution of mycorrhizas within Mucoromycota.</title>
        <authorList>
            <person name="Chang Y."/>
            <person name="Desiro A."/>
            <person name="Na H."/>
            <person name="Sandor L."/>
            <person name="Lipzen A."/>
            <person name="Clum A."/>
            <person name="Barry K."/>
            <person name="Grigoriev I.V."/>
            <person name="Martin F.M."/>
            <person name="Stajich J.E."/>
            <person name="Smith M.E."/>
            <person name="Bonito G."/>
            <person name="Spatafora J.W."/>
        </authorList>
    </citation>
    <scope>NUCLEOTIDE SEQUENCE [LARGE SCALE GENOMIC DNA]</scope>
    <source>
        <strain evidence="8 9">AD002</strain>
    </source>
</reference>
<gene>
    <name evidence="8" type="ORF">BC938DRAFT_471628</name>
</gene>
<accession>A0A433QUM1</accession>
<evidence type="ECO:0000313" key="9">
    <source>
        <dbReference type="Proteomes" id="UP000274822"/>
    </source>
</evidence>
<dbReference type="GO" id="GO:0015031">
    <property type="term" value="P:protein transport"/>
    <property type="evidence" value="ECO:0007669"/>
    <property type="project" value="UniProtKB-KW"/>
</dbReference>
<evidence type="ECO:0000256" key="7">
    <source>
        <dbReference type="ARBA" id="ARBA00023136"/>
    </source>
</evidence>